<gene>
    <name evidence="2" type="ORF">JBF11_03760</name>
</gene>
<reference evidence="2" key="1">
    <citation type="submission" date="2020-12" db="EMBL/GenBank/DDBJ databases">
        <title>Taurinivorans muris gen. nov., sp. nov., fundamental and realized metabolic niche of a ubiquitous sulfidogenic bacterium in the murine intestine.</title>
        <authorList>
            <person name="Ye H."/>
            <person name="Hanson B.T."/>
            <person name="Loy A."/>
        </authorList>
    </citation>
    <scope>NUCLEOTIDE SEQUENCE</scope>
    <source>
        <strain evidence="2">LT0009</strain>
    </source>
</reference>
<dbReference type="EMBL" id="CP065938">
    <property type="protein sequence ID" value="UWX06439.1"/>
    <property type="molecule type" value="Genomic_DNA"/>
</dbReference>
<keyword evidence="3" id="KW-1185">Reference proteome</keyword>
<evidence type="ECO:0000313" key="3">
    <source>
        <dbReference type="Proteomes" id="UP001058120"/>
    </source>
</evidence>
<name>A0ABY5Y2M1_9BACT</name>
<organism evidence="2 3">
    <name type="scientific">Taurinivorans muris</name>
    <dbReference type="NCBI Taxonomy" id="2787751"/>
    <lineage>
        <taxon>Bacteria</taxon>
        <taxon>Pseudomonadati</taxon>
        <taxon>Thermodesulfobacteriota</taxon>
        <taxon>Desulfovibrionia</taxon>
        <taxon>Desulfovibrionales</taxon>
        <taxon>Desulfovibrionaceae</taxon>
        <taxon>Taurinivorans</taxon>
    </lineage>
</organism>
<evidence type="ECO:0000256" key="1">
    <source>
        <dbReference type="SAM" id="MobiDB-lite"/>
    </source>
</evidence>
<dbReference type="RefSeq" id="WP_334316047.1">
    <property type="nucleotide sequence ID" value="NZ_CP065938.1"/>
</dbReference>
<dbReference type="Proteomes" id="UP001058120">
    <property type="component" value="Chromosome"/>
</dbReference>
<protein>
    <submittedName>
        <fullName evidence="2">Uncharacterized protein</fullName>
    </submittedName>
</protein>
<feature type="region of interest" description="Disordered" evidence="1">
    <location>
        <begin position="47"/>
        <end position="104"/>
    </location>
</feature>
<evidence type="ECO:0000313" key="2">
    <source>
        <dbReference type="EMBL" id="UWX06439.1"/>
    </source>
</evidence>
<sequence>MSNTIIPLLNAQQQGMSTTITNIATRQEVFAQVAQYVAAEVVAEENKKLDKAADDPEASLVNRDGGGQNEPQENFQQRHEKEEDVETSPSYHNPLAGKLFNAKV</sequence>
<proteinExistence type="predicted"/>
<accession>A0ABY5Y2M1</accession>